<name>A0A0F9NJ28_9ZZZZ</name>
<dbReference type="GO" id="GO:0006094">
    <property type="term" value="P:gluconeogenesis"/>
    <property type="evidence" value="ECO:0007669"/>
    <property type="project" value="UniProtKB-KW"/>
</dbReference>
<dbReference type="Pfam" id="PF06560">
    <property type="entry name" value="GPI"/>
    <property type="match status" value="1"/>
</dbReference>
<dbReference type="InterPro" id="IPR014710">
    <property type="entry name" value="RmlC-like_jellyroll"/>
</dbReference>
<accession>A0A0F9NJ28</accession>
<dbReference type="EC" id="5.3.1.9" evidence="3"/>
<gene>
    <name evidence="8" type="ORF">LCGC14_0944590</name>
</gene>
<dbReference type="InterPro" id="IPR011051">
    <property type="entry name" value="RmlC_Cupin_sf"/>
</dbReference>
<comment type="catalytic activity">
    <reaction evidence="6">
        <text>alpha-D-glucose 6-phosphate = beta-D-fructose 6-phosphate</text>
        <dbReference type="Rhea" id="RHEA:11816"/>
        <dbReference type="ChEBI" id="CHEBI:57634"/>
        <dbReference type="ChEBI" id="CHEBI:58225"/>
        <dbReference type="EC" id="5.3.1.9"/>
    </reaction>
</comment>
<dbReference type="UniPathway" id="UPA00109">
    <property type="reaction ID" value="UER00181"/>
</dbReference>
<evidence type="ECO:0000256" key="3">
    <source>
        <dbReference type="ARBA" id="ARBA00011952"/>
    </source>
</evidence>
<dbReference type="GO" id="GO:0006096">
    <property type="term" value="P:glycolytic process"/>
    <property type="evidence" value="ECO:0007669"/>
    <property type="project" value="UniProtKB-UniPathway"/>
</dbReference>
<dbReference type="AlphaFoldDB" id="A0A0F9NJ28"/>
<keyword evidence="4" id="KW-0312">Gluconeogenesis</keyword>
<evidence type="ECO:0000259" key="7">
    <source>
        <dbReference type="Pfam" id="PF06560"/>
    </source>
</evidence>
<keyword evidence="5" id="KW-0324">Glycolysis</keyword>
<dbReference type="CDD" id="cd02218">
    <property type="entry name" value="cupin_PGI"/>
    <property type="match status" value="1"/>
</dbReference>
<evidence type="ECO:0000256" key="4">
    <source>
        <dbReference type="ARBA" id="ARBA00022432"/>
    </source>
</evidence>
<comment type="similarity">
    <text evidence="2">Belongs to the archaeal-type GPI family.</text>
</comment>
<dbReference type="SUPFAM" id="SSF51182">
    <property type="entry name" value="RmlC-like cupins"/>
    <property type="match status" value="1"/>
</dbReference>
<dbReference type="InterPro" id="IPR010551">
    <property type="entry name" value="G6P_isomerase_prok"/>
</dbReference>
<dbReference type="EMBL" id="LAZR01003324">
    <property type="protein sequence ID" value="KKN19550.1"/>
    <property type="molecule type" value="Genomic_DNA"/>
</dbReference>
<comment type="caution">
    <text evidence="8">The sequence shown here is derived from an EMBL/GenBank/DDBJ whole genome shotgun (WGS) entry which is preliminary data.</text>
</comment>
<evidence type="ECO:0000256" key="5">
    <source>
        <dbReference type="ARBA" id="ARBA00023152"/>
    </source>
</evidence>
<comment type="pathway">
    <text evidence="1">Carbohydrate degradation; glycolysis; D-glyceraldehyde 3-phosphate and glycerone phosphate from D-glucose: step 2/4.</text>
</comment>
<protein>
    <recommendedName>
        <fullName evidence="3">glucose-6-phosphate isomerase</fullName>
        <ecNumber evidence="3">5.3.1.9</ecNumber>
    </recommendedName>
</protein>
<evidence type="ECO:0000256" key="1">
    <source>
        <dbReference type="ARBA" id="ARBA00004926"/>
    </source>
</evidence>
<evidence type="ECO:0000256" key="6">
    <source>
        <dbReference type="ARBA" id="ARBA00029321"/>
    </source>
</evidence>
<evidence type="ECO:0000256" key="2">
    <source>
        <dbReference type="ARBA" id="ARBA00006542"/>
    </source>
</evidence>
<reference evidence="8" key="1">
    <citation type="journal article" date="2015" name="Nature">
        <title>Complex archaea that bridge the gap between prokaryotes and eukaryotes.</title>
        <authorList>
            <person name="Spang A."/>
            <person name="Saw J.H."/>
            <person name="Jorgensen S.L."/>
            <person name="Zaremba-Niedzwiedzka K."/>
            <person name="Martijn J."/>
            <person name="Lind A.E."/>
            <person name="van Eijk R."/>
            <person name="Schleper C."/>
            <person name="Guy L."/>
            <person name="Ettema T.J."/>
        </authorList>
    </citation>
    <scope>NUCLEOTIDE SEQUENCE</scope>
</reference>
<dbReference type="Gene3D" id="2.60.120.10">
    <property type="entry name" value="Jelly Rolls"/>
    <property type="match status" value="1"/>
</dbReference>
<organism evidence="8">
    <name type="scientific">marine sediment metagenome</name>
    <dbReference type="NCBI Taxonomy" id="412755"/>
    <lineage>
        <taxon>unclassified sequences</taxon>
        <taxon>metagenomes</taxon>
        <taxon>ecological metagenomes</taxon>
    </lineage>
</organism>
<dbReference type="GO" id="GO:0004347">
    <property type="term" value="F:glucose-6-phosphate isomerase activity"/>
    <property type="evidence" value="ECO:0007669"/>
    <property type="project" value="UniProtKB-EC"/>
</dbReference>
<feature type="domain" description="Glucose-6-phosphate isomerase prokaryote" evidence="7">
    <location>
        <begin position="31"/>
        <end position="182"/>
    </location>
</feature>
<proteinExistence type="inferred from homology"/>
<sequence>MEKIKNLKSMAIRFNLDDGLSPDRKSIKRMLSAMEGMYHDNEKLKEMLKDGDIVVYEFYNMGLPEDSGELAFGTTILYPGKIGEEYYFTKGHFHSILETAEIYYCIKGNGYLLMESPEGDVELQELKPGVSVYVPKRYAHRSINISNKEPLISFFAYRADGGHDYKTIETKGFRKLVVERNGKPKLIDNPKWKA</sequence>
<evidence type="ECO:0000313" key="8">
    <source>
        <dbReference type="EMBL" id="KKN19550.1"/>
    </source>
</evidence>
<dbReference type="GO" id="GO:0005737">
    <property type="term" value="C:cytoplasm"/>
    <property type="evidence" value="ECO:0007669"/>
    <property type="project" value="InterPro"/>
</dbReference>